<evidence type="ECO:0000256" key="2">
    <source>
        <dbReference type="SAM" id="Phobius"/>
    </source>
</evidence>
<keyword evidence="4" id="KW-1185">Reference proteome</keyword>
<sequence length="323" mass="37426">MAKFSIHRLFYGVVPLWSLWRNWELWHLINQAQKAYKHLKNLLGRDFRLECSWTLFVNGLLFIIFIILGVFKTIWLGYPTTKKLLKIDDTELLLENRKSLEDMEQEAEWAGQDWQMVESGNPLTEAAITLAWLLGIWILVLSAAGLQQIAHHKFAEKLSDLDFPFNAEELIVGSTSELNIEIWRAKNDILDLKSYSPTMSDSLSNSVPPIRIPETDSEDDENNWNLQLRQRYGPLLNPWLPISIPSQSTSLLFTNGRYRNVYECGPLTDHEKHQMILLNEWKKRTLDQKLDMDDDDDDNDDDDQDDQVQSGAIESDLPQNPNA</sequence>
<accession>B4N319</accession>
<dbReference type="AlphaFoldDB" id="B4N319"/>
<organism evidence="3 4">
    <name type="scientific">Drosophila willistoni</name>
    <name type="common">Fruit fly</name>
    <dbReference type="NCBI Taxonomy" id="7260"/>
    <lineage>
        <taxon>Eukaryota</taxon>
        <taxon>Metazoa</taxon>
        <taxon>Ecdysozoa</taxon>
        <taxon>Arthropoda</taxon>
        <taxon>Hexapoda</taxon>
        <taxon>Insecta</taxon>
        <taxon>Pterygota</taxon>
        <taxon>Neoptera</taxon>
        <taxon>Endopterygota</taxon>
        <taxon>Diptera</taxon>
        <taxon>Brachycera</taxon>
        <taxon>Muscomorpha</taxon>
        <taxon>Ephydroidea</taxon>
        <taxon>Drosophilidae</taxon>
        <taxon>Drosophila</taxon>
        <taxon>Sophophora</taxon>
    </lineage>
</organism>
<protein>
    <submittedName>
        <fullName evidence="3">Uncharacterized protein</fullName>
    </submittedName>
</protein>
<feature type="region of interest" description="Disordered" evidence="1">
    <location>
        <begin position="289"/>
        <end position="323"/>
    </location>
</feature>
<dbReference type="EMBL" id="CH964062">
    <property type="protein sequence ID" value="EDW78758.2"/>
    <property type="molecule type" value="Genomic_DNA"/>
</dbReference>
<keyword evidence="2" id="KW-0472">Membrane</keyword>
<dbReference type="InParanoid" id="B4N319"/>
<keyword evidence="2" id="KW-0812">Transmembrane</keyword>
<proteinExistence type="predicted"/>
<dbReference type="HOGENOM" id="CLU_1995019_0_0_1"/>
<gene>
    <name evidence="3" type="primary">Dwil\GK12608</name>
    <name evidence="3" type="ORF">Dwil_GK12608</name>
</gene>
<feature type="compositionally biased region" description="Acidic residues" evidence="1">
    <location>
        <begin position="292"/>
        <end position="306"/>
    </location>
</feature>
<name>B4N319_DROWI</name>
<evidence type="ECO:0000256" key="1">
    <source>
        <dbReference type="SAM" id="MobiDB-lite"/>
    </source>
</evidence>
<feature type="transmembrane region" description="Helical" evidence="2">
    <location>
        <begin position="55"/>
        <end position="78"/>
    </location>
</feature>
<evidence type="ECO:0000313" key="3">
    <source>
        <dbReference type="EMBL" id="EDW78758.2"/>
    </source>
</evidence>
<evidence type="ECO:0000313" key="4">
    <source>
        <dbReference type="Proteomes" id="UP000007798"/>
    </source>
</evidence>
<keyword evidence="2" id="KW-1133">Transmembrane helix</keyword>
<reference evidence="3 4" key="1">
    <citation type="journal article" date="2007" name="Nature">
        <title>Evolution of genes and genomes on the Drosophila phylogeny.</title>
        <authorList>
            <consortium name="Drosophila 12 Genomes Consortium"/>
            <person name="Clark A.G."/>
            <person name="Eisen M.B."/>
            <person name="Smith D.R."/>
            <person name="Bergman C.M."/>
            <person name="Oliver B."/>
            <person name="Markow T.A."/>
            <person name="Kaufman T.C."/>
            <person name="Kellis M."/>
            <person name="Gelbart W."/>
            <person name="Iyer V.N."/>
            <person name="Pollard D.A."/>
            <person name="Sackton T.B."/>
            <person name="Larracuente A.M."/>
            <person name="Singh N.D."/>
            <person name="Abad J.P."/>
            <person name="Abt D.N."/>
            <person name="Adryan B."/>
            <person name="Aguade M."/>
            <person name="Akashi H."/>
            <person name="Anderson W.W."/>
            <person name="Aquadro C.F."/>
            <person name="Ardell D.H."/>
            <person name="Arguello R."/>
            <person name="Artieri C.G."/>
            <person name="Barbash D.A."/>
            <person name="Barker D."/>
            <person name="Barsanti P."/>
            <person name="Batterham P."/>
            <person name="Batzoglou S."/>
            <person name="Begun D."/>
            <person name="Bhutkar A."/>
            <person name="Blanco E."/>
            <person name="Bosak S.A."/>
            <person name="Bradley R.K."/>
            <person name="Brand A.D."/>
            <person name="Brent M.R."/>
            <person name="Brooks A.N."/>
            <person name="Brown R.H."/>
            <person name="Butlin R.K."/>
            <person name="Caggese C."/>
            <person name="Calvi B.R."/>
            <person name="Bernardo de Carvalho A."/>
            <person name="Caspi A."/>
            <person name="Castrezana S."/>
            <person name="Celniker S.E."/>
            <person name="Chang J.L."/>
            <person name="Chapple C."/>
            <person name="Chatterji S."/>
            <person name="Chinwalla A."/>
            <person name="Civetta A."/>
            <person name="Clifton S.W."/>
            <person name="Comeron J.M."/>
            <person name="Costello J.C."/>
            <person name="Coyne J.A."/>
            <person name="Daub J."/>
            <person name="David R.G."/>
            <person name="Delcher A.L."/>
            <person name="Delehaunty K."/>
            <person name="Do C.B."/>
            <person name="Ebling H."/>
            <person name="Edwards K."/>
            <person name="Eickbush T."/>
            <person name="Evans J.D."/>
            <person name="Filipski A."/>
            <person name="Findeiss S."/>
            <person name="Freyhult E."/>
            <person name="Fulton L."/>
            <person name="Fulton R."/>
            <person name="Garcia A.C."/>
            <person name="Gardiner A."/>
            <person name="Garfield D.A."/>
            <person name="Garvin B.E."/>
            <person name="Gibson G."/>
            <person name="Gilbert D."/>
            <person name="Gnerre S."/>
            <person name="Godfrey J."/>
            <person name="Good R."/>
            <person name="Gotea V."/>
            <person name="Gravely B."/>
            <person name="Greenberg A.J."/>
            <person name="Griffiths-Jones S."/>
            <person name="Gross S."/>
            <person name="Guigo R."/>
            <person name="Gustafson E.A."/>
            <person name="Haerty W."/>
            <person name="Hahn M.W."/>
            <person name="Halligan D.L."/>
            <person name="Halpern A.L."/>
            <person name="Halter G.M."/>
            <person name="Han M.V."/>
            <person name="Heger A."/>
            <person name="Hillier L."/>
            <person name="Hinrichs A.S."/>
            <person name="Holmes I."/>
            <person name="Hoskins R.A."/>
            <person name="Hubisz M.J."/>
            <person name="Hultmark D."/>
            <person name="Huntley M.A."/>
            <person name="Jaffe D.B."/>
            <person name="Jagadeeshan S."/>
            <person name="Jeck W.R."/>
            <person name="Johnson J."/>
            <person name="Jones C.D."/>
            <person name="Jordan W.C."/>
            <person name="Karpen G.H."/>
            <person name="Kataoka E."/>
            <person name="Keightley P.D."/>
            <person name="Kheradpour P."/>
            <person name="Kirkness E.F."/>
            <person name="Koerich L.B."/>
            <person name="Kristiansen K."/>
            <person name="Kudrna D."/>
            <person name="Kulathinal R.J."/>
            <person name="Kumar S."/>
            <person name="Kwok R."/>
            <person name="Lander E."/>
            <person name="Langley C.H."/>
            <person name="Lapoint R."/>
            <person name="Lazzaro B.P."/>
            <person name="Lee S.J."/>
            <person name="Levesque L."/>
            <person name="Li R."/>
            <person name="Lin C.F."/>
            <person name="Lin M.F."/>
            <person name="Lindblad-Toh K."/>
            <person name="Llopart A."/>
            <person name="Long M."/>
            <person name="Low L."/>
            <person name="Lozovsky E."/>
            <person name="Lu J."/>
            <person name="Luo M."/>
            <person name="Machado C.A."/>
            <person name="Makalowski W."/>
            <person name="Marzo M."/>
            <person name="Matsuda M."/>
            <person name="Matzkin L."/>
            <person name="McAllister B."/>
            <person name="McBride C.S."/>
            <person name="McKernan B."/>
            <person name="McKernan K."/>
            <person name="Mendez-Lago M."/>
            <person name="Minx P."/>
            <person name="Mollenhauer M.U."/>
            <person name="Montooth K."/>
            <person name="Mount S.M."/>
            <person name="Mu X."/>
            <person name="Myers E."/>
            <person name="Negre B."/>
            <person name="Newfeld S."/>
            <person name="Nielsen R."/>
            <person name="Noor M.A."/>
            <person name="O'Grady P."/>
            <person name="Pachter L."/>
            <person name="Papaceit M."/>
            <person name="Parisi M.J."/>
            <person name="Parisi M."/>
            <person name="Parts L."/>
            <person name="Pedersen J.S."/>
            <person name="Pesole G."/>
            <person name="Phillippy A.M."/>
            <person name="Ponting C.P."/>
            <person name="Pop M."/>
            <person name="Porcelli D."/>
            <person name="Powell J.R."/>
            <person name="Prohaska S."/>
            <person name="Pruitt K."/>
            <person name="Puig M."/>
            <person name="Quesneville H."/>
            <person name="Ram K.R."/>
            <person name="Rand D."/>
            <person name="Rasmussen M.D."/>
            <person name="Reed L.K."/>
            <person name="Reenan R."/>
            <person name="Reily A."/>
            <person name="Remington K.A."/>
            <person name="Rieger T.T."/>
            <person name="Ritchie M.G."/>
            <person name="Robin C."/>
            <person name="Rogers Y.H."/>
            <person name="Rohde C."/>
            <person name="Rozas J."/>
            <person name="Rubenfield M.J."/>
            <person name="Ruiz A."/>
            <person name="Russo S."/>
            <person name="Salzberg S.L."/>
            <person name="Sanchez-Gracia A."/>
            <person name="Saranga D.J."/>
            <person name="Sato H."/>
            <person name="Schaeffer S.W."/>
            <person name="Schatz M.C."/>
            <person name="Schlenke T."/>
            <person name="Schwartz R."/>
            <person name="Segarra C."/>
            <person name="Singh R.S."/>
            <person name="Sirot L."/>
            <person name="Sirota M."/>
            <person name="Sisneros N.B."/>
            <person name="Smith C.D."/>
            <person name="Smith T.F."/>
            <person name="Spieth J."/>
            <person name="Stage D.E."/>
            <person name="Stark A."/>
            <person name="Stephan W."/>
            <person name="Strausberg R.L."/>
            <person name="Strempel S."/>
            <person name="Sturgill D."/>
            <person name="Sutton G."/>
            <person name="Sutton G.G."/>
            <person name="Tao W."/>
            <person name="Teichmann S."/>
            <person name="Tobari Y.N."/>
            <person name="Tomimura Y."/>
            <person name="Tsolas J.M."/>
            <person name="Valente V.L."/>
            <person name="Venter E."/>
            <person name="Venter J.C."/>
            <person name="Vicario S."/>
            <person name="Vieira F.G."/>
            <person name="Vilella A.J."/>
            <person name="Villasante A."/>
            <person name="Walenz B."/>
            <person name="Wang J."/>
            <person name="Wasserman M."/>
            <person name="Watts T."/>
            <person name="Wilson D."/>
            <person name="Wilson R.K."/>
            <person name="Wing R.A."/>
            <person name="Wolfner M.F."/>
            <person name="Wong A."/>
            <person name="Wong G.K."/>
            <person name="Wu C.I."/>
            <person name="Wu G."/>
            <person name="Yamamoto D."/>
            <person name="Yang H.P."/>
            <person name="Yang S.P."/>
            <person name="Yorke J.A."/>
            <person name="Yoshida K."/>
            <person name="Zdobnov E."/>
            <person name="Zhang P."/>
            <person name="Zhang Y."/>
            <person name="Zimin A.V."/>
            <person name="Baldwin J."/>
            <person name="Abdouelleil A."/>
            <person name="Abdulkadir J."/>
            <person name="Abebe A."/>
            <person name="Abera B."/>
            <person name="Abreu J."/>
            <person name="Acer S.C."/>
            <person name="Aftuck L."/>
            <person name="Alexander A."/>
            <person name="An P."/>
            <person name="Anderson E."/>
            <person name="Anderson S."/>
            <person name="Arachi H."/>
            <person name="Azer M."/>
            <person name="Bachantsang P."/>
            <person name="Barry A."/>
            <person name="Bayul T."/>
            <person name="Berlin A."/>
            <person name="Bessette D."/>
            <person name="Bloom T."/>
            <person name="Blye J."/>
            <person name="Boguslavskiy L."/>
            <person name="Bonnet C."/>
            <person name="Boukhgalter B."/>
            <person name="Bourzgui I."/>
            <person name="Brown A."/>
            <person name="Cahill P."/>
            <person name="Channer S."/>
            <person name="Cheshatsang Y."/>
            <person name="Chuda L."/>
            <person name="Citroen M."/>
            <person name="Collymore A."/>
            <person name="Cooke P."/>
            <person name="Costello M."/>
            <person name="D'Aco K."/>
            <person name="Daza R."/>
            <person name="De Haan G."/>
            <person name="DeGray S."/>
            <person name="DeMaso C."/>
            <person name="Dhargay N."/>
            <person name="Dooley K."/>
            <person name="Dooley E."/>
            <person name="Doricent M."/>
            <person name="Dorje P."/>
            <person name="Dorjee K."/>
            <person name="Dupes A."/>
            <person name="Elong R."/>
            <person name="Falk J."/>
            <person name="Farina A."/>
            <person name="Faro S."/>
            <person name="Ferguson D."/>
            <person name="Fisher S."/>
            <person name="Foley C.D."/>
            <person name="Franke A."/>
            <person name="Friedrich D."/>
            <person name="Gadbois L."/>
            <person name="Gearin G."/>
            <person name="Gearin C.R."/>
            <person name="Giannoukos G."/>
            <person name="Goode T."/>
            <person name="Graham J."/>
            <person name="Grandbois E."/>
            <person name="Grewal S."/>
            <person name="Gyaltsen K."/>
            <person name="Hafez N."/>
            <person name="Hagos B."/>
            <person name="Hall J."/>
            <person name="Henson C."/>
            <person name="Hollinger A."/>
            <person name="Honan T."/>
            <person name="Huard M.D."/>
            <person name="Hughes L."/>
            <person name="Hurhula B."/>
            <person name="Husby M.E."/>
            <person name="Kamat A."/>
            <person name="Kanga B."/>
            <person name="Kashin S."/>
            <person name="Khazanovich D."/>
            <person name="Kisner P."/>
            <person name="Lance K."/>
            <person name="Lara M."/>
            <person name="Lee W."/>
            <person name="Lennon N."/>
            <person name="Letendre F."/>
            <person name="LeVine R."/>
            <person name="Lipovsky A."/>
            <person name="Liu X."/>
            <person name="Liu J."/>
            <person name="Liu S."/>
            <person name="Lokyitsang T."/>
            <person name="Lokyitsang Y."/>
            <person name="Lubonja R."/>
            <person name="Lui A."/>
            <person name="MacDonald P."/>
            <person name="Magnisalis V."/>
            <person name="Maru K."/>
            <person name="Matthews C."/>
            <person name="McCusker W."/>
            <person name="McDonough S."/>
            <person name="Mehta T."/>
            <person name="Meldrim J."/>
            <person name="Meneus L."/>
            <person name="Mihai O."/>
            <person name="Mihalev A."/>
            <person name="Mihova T."/>
            <person name="Mittelman R."/>
            <person name="Mlenga V."/>
            <person name="Montmayeur A."/>
            <person name="Mulrain L."/>
            <person name="Navidi A."/>
            <person name="Naylor J."/>
            <person name="Negash T."/>
            <person name="Nguyen T."/>
            <person name="Nguyen N."/>
            <person name="Nicol R."/>
            <person name="Norbu C."/>
            <person name="Norbu N."/>
            <person name="Novod N."/>
            <person name="O'Neill B."/>
            <person name="Osman S."/>
            <person name="Markiewicz E."/>
            <person name="Oyono O.L."/>
            <person name="Patti C."/>
            <person name="Phunkhang P."/>
            <person name="Pierre F."/>
            <person name="Priest M."/>
            <person name="Raghuraman S."/>
            <person name="Rege F."/>
            <person name="Reyes R."/>
            <person name="Rise C."/>
            <person name="Rogov P."/>
            <person name="Ross K."/>
            <person name="Ryan E."/>
            <person name="Settipalli S."/>
            <person name="Shea T."/>
            <person name="Sherpa N."/>
            <person name="Shi L."/>
            <person name="Shih D."/>
            <person name="Sparrow T."/>
            <person name="Spaulding J."/>
            <person name="Stalker J."/>
            <person name="Stange-Thomann N."/>
            <person name="Stavropoulos S."/>
            <person name="Stone C."/>
            <person name="Strader C."/>
            <person name="Tesfaye S."/>
            <person name="Thomson T."/>
            <person name="Thoulutsang Y."/>
            <person name="Thoulutsang D."/>
            <person name="Topham K."/>
            <person name="Topping I."/>
            <person name="Tsamla T."/>
            <person name="Vassiliev H."/>
            <person name="Vo A."/>
            <person name="Wangchuk T."/>
            <person name="Wangdi T."/>
            <person name="Weiand M."/>
            <person name="Wilkinson J."/>
            <person name="Wilson A."/>
            <person name="Yadav S."/>
            <person name="Young G."/>
            <person name="Yu Q."/>
            <person name="Zembek L."/>
            <person name="Zhong D."/>
            <person name="Zimmer A."/>
            <person name="Zwirko Z."/>
            <person name="Jaffe D.B."/>
            <person name="Alvarez P."/>
            <person name="Brockman W."/>
            <person name="Butler J."/>
            <person name="Chin C."/>
            <person name="Gnerre S."/>
            <person name="Grabherr M."/>
            <person name="Kleber M."/>
            <person name="Mauceli E."/>
            <person name="MacCallum I."/>
        </authorList>
    </citation>
    <scope>NUCLEOTIDE SEQUENCE [LARGE SCALE GENOMIC DNA]</scope>
    <source>
        <strain evidence="4">Tucson 14030-0811.24</strain>
    </source>
</reference>
<feature type="region of interest" description="Disordered" evidence="1">
    <location>
        <begin position="203"/>
        <end position="222"/>
    </location>
</feature>
<dbReference type="Proteomes" id="UP000007798">
    <property type="component" value="Unassembled WGS sequence"/>
</dbReference>
<feature type="transmembrane region" description="Helical" evidence="2">
    <location>
        <begin position="126"/>
        <end position="146"/>
    </location>
</feature>